<dbReference type="PANTHER" id="PTHR30529">
    <property type="entry name" value="CYTOCHROME B561"/>
    <property type="match status" value="1"/>
</dbReference>
<reference evidence="15 16" key="1">
    <citation type="submission" date="2006-02" db="EMBL/GenBank/DDBJ databases">
        <authorList>
            <person name="Moran M.A."/>
            <person name="Kjelleberg S."/>
            <person name="Egan S."/>
            <person name="Saunders N."/>
            <person name="Thomas T."/>
            <person name="Ferriera S."/>
            <person name="Johnson J."/>
            <person name="Kravitz S."/>
            <person name="Halpern A."/>
            <person name="Remington K."/>
            <person name="Beeson K."/>
            <person name="Tran B."/>
            <person name="Rogers Y.-H."/>
            <person name="Friedman R."/>
            <person name="Venter J.C."/>
        </authorList>
    </citation>
    <scope>NUCLEOTIDE SEQUENCE [LARGE SCALE GENOMIC DNA]</scope>
    <source>
        <strain evidence="15 16">D2</strain>
    </source>
</reference>
<evidence type="ECO:0000256" key="3">
    <source>
        <dbReference type="ARBA" id="ARBA00022448"/>
    </source>
</evidence>
<evidence type="ECO:0000256" key="9">
    <source>
        <dbReference type="ARBA" id="ARBA00022989"/>
    </source>
</evidence>
<dbReference type="InterPro" id="IPR052168">
    <property type="entry name" value="Cytochrome_b561_oxidase"/>
</dbReference>
<dbReference type="SUPFAM" id="SSF81342">
    <property type="entry name" value="Transmembrane di-heme cytochromes"/>
    <property type="match status" value="1"/>
</dbReference>
<keyword evidence="4" id="KW-1003">Cell membrane</keyword>
<dbReference type="OrthoDB" id="9793784at2"/>
<dbReference type="STRING" id="87626.PTD2_03051"/>
<evidence type="ECO:0000256" key="2">
    <source>
        <dbReference type="ARBA" id="ARBA00004651"/>
    </source>
</evidence>
<dbReference type="EMBL" id="AAOH01000001">
    <property type="protein sequence ID" value="EAR30513.1"/>
    <property type="molecule type" value="Genomic_DNA"/>
</dbReference>
<keyword evidence="5" id="KW-0349">Heme</keyword>
<evidence type="ECO:0000256" key="7">
    <source>
        <dbReference type="ARBA" id="ARBA00022723"/>
    </source>
</evidence>
<protein>
    <submittedName>
        <fullName evidence="15">Cytochrome b561</fullName>
    </submittedName>
</protein>
<evidence type="ECO:0000256" key="6">
    <source>
        <dbReference type="ARBA" id="ARBA00022692"/>
    </source>
</evidence>
<dbReference type="GO" id="GO:0046872">
    <property type="term" value="F:metal ion binding"/>
    <property type="evidence" value="ECO:0007669"/>
    <property type="project" value="UniProtKB-KW"/>
</dbReference>
<dbReference type="GO" id="GO:0009055">
    <property type="term" value="F:electron transfer activity"/>
    <property type="evidence" value="ECO:0007669"/>
    <property type="project" value="InterPro"/>
</dbReference>
<evidence type="ECO:0000256" key="13">
    <source>
        <dbReference type="SAM" id="Phobius"/>
    </source>
</evidence>
<dbReference type="InterPro" id="IPR011577">
    <property type="entry name" value="Cyt_b561_bac/Ni-Hgenase"/>
</dbReference>
<feature type="transmembrane region" description="Helical" evidence="13">
    <location>
        <begin position="92"/>
        <end position="112"/>
    </location>
</feature>
<evidence type="ECO:0000256" key="8">
    <source>
        <dbReference type="ARBA" id="ARBA00022982"/>
    </source>
</evidence>
<keyword evidence="6 13" id="KW-0812">Transmembrane</keyword>
<feature type="transmembrane region" description="Helical" evidence="13">
    <location>
        <begin position="52"/>
        <end position="71"/>
    </location>
</feature>
<feature type="domain" description="Cytochrome b561 bacterial/Ni-hydrogenase" evidence="14">
    <location>
        <begin position="9"/>
        <end position="179"/>
    </location>
</feature>
<sequence>MQYKNNSTRFGALSIGLHWLMALLMVAVYASIELRELFERGTELRNAFKHWHFMLGLSVFFLMWLRLALKVTQTTPAIAPELPRYQMLLSKVVHGLLYLLMILMPIGGWLILSGEGKVIPFFGLELPALIAPDKALAHDIEDIHQTFGQIGYGLIALHAFAALAHHYFFKDNTLARMLPQRD</sequence>
<keyword evidence="7" id="KW-0479">Metal-binding</keyword>
<evidence type="ECO:0000313" key="15">
    <source>
        <dbReference type="EMBL" id="EAR30513.1"/>
    </source>
</evidence>
<keyword evidence="3" id="KW-0813">Transport</keyword>
<dbReference type="Pfam" id="PF01292">
    <property type="entry name" value="Ni_hydr_CYTB"/>
    <property type="match status" value="1"/>
</dbReference>
<comment type="similarity">
    <text evidence="12">Belongs to the cytochrome b561 family.</text>
</comment>
<evidence type="ECO:0000259" key="14">
    <source>
        <dbReference type="Pfam" id="PF01292"/>
    </source>
</evidence>
<dbReference type="Proteomes" id="UP000006201">
    <property type="component" value="Unassembled WGS sequence"/>
</dbReference>
<keyword evidence="8" id="KW-0249">Electron transport</keyword>
<comment type="cofactor">
    <cofactor evidence="1">
        <name>heme b</name>
        <dbReference type="ChEBI" id="CHEBI:60344"/>
    </cofactor>
</comment>
<keyword evidence="9 13" id="KW-1133">Transmembrane helix</keyword>
<name>A4C4N1_9GAMM</name>
<dbReference type="RefSeq" id="WP_009836811.1">
    <property type="nucleotide sequence ID" value="NZ_AAOH01000001.1"/>
</dbReference>
<accession>A4C4N1</accession>
<evidence type="ECO:0000256" key="12">
    <source>
        <dbReference type="ARBA" id="ARBA00037975"/>
    </source>
</evidence>
<comment type="caution">
    <text evidence="15">The sequence shown here is derived from an EMBL/GenBank/DDBJ whole genome shotgun (WGS) entry which is preliminary data.</text>
</comment>
<evidence type="ECO:0000256" key="4">
    <source>
        <dbReference type="ARBA" id="ARBA00022475"/>
    </source>
</evidence>
<proteinExistence type="inferred from homology"/>
<dbReference type="eggNOG" id="COG3038">
    <property type="taxonomic scope" value="Bacteria"/>
</dbReference>
<dbReference type="GO" id="GO:0020037">
    <property type="term" value="F:heme binding"/>
    <property type="evidence" value="ECO:0007669"/>
    <property type="project" value="TreeGrafter"/>
</dbReference>
<dbReference type="InterPro" id="IPR016174">
    <property type="entry name" value="Di-haem_cyt_TM"/>
</dbReference>
<organism evidence="15 16">
    <name type="scientific">Pseudoalteromonas tunicata D2</name>
    <dbReference type="NCBI Taxonomy" id="87626"/>
    <lineage>
        <taxon>Bacteria</taxon>
        <taxon>Pseudomonadati</taxon>
        <taxon>Pseudomonadota</taxon>
        <taxon>Gammaproteobacteria</taxon>
        <taxon>Alteromonadales</taxon>
        <taxon>Pseudoalteromonadaceae</taxon>
        <taxon>Pseudoalteromonas</taxon>
    </lineage>
</organism>
<dbReference type="HOGENOM" id="CLU_095321_3_0_6"/>
<keyword evidence="10" id="KW-0408">Iron</keyword>
<evidence type="ECO:0000256" key="11">
    <source>
        <dbReference type="ARBA" id="ARBA00023136"/>
    </source>
</evidence>
<dbReference type="PANTHER" id="PTHR30529:SF3">
    <property type="entry name" value="CYTOCHROME B561 HOMOLOG 1"/>
    <property type="match status" value="1"/>
</dbReference>
<gene>
    <name evidence="15" type="ORF">PTD2_03051</name>
</gene>
<feature type="transmembrane region" description="Helical" evidence="13">
    <location>
        <begin position="12"/>
        <end position="32"/>
    </location>
</feature>
<keyword evidence="11 13" id="KW-0472">Membrane</keyword>
<evidence type="ECO:0000256" key="1">
    <source>
        <dbReference type="ARBA" id="ARBA00001970"/>
    </source>
</evidence>
<keyword evidence="16" id="KW-1185">Reference proteome</keyword>
<dbReference type="AlphaFoldDB" id="A4C4N1"/>
<evidence type="ECO:0000256" key="10">
    <source>
        <dbReference type="ARBA" id="ARBA00023004"/>
    </source>
</evidence>
<evidence type="ECO:0000256" key="5">
    <source>
        <dbReference type="ARBA" id="ARBA00022617"/>
    </source>
</evidence>
<feature type="transmembrane region" description="Helical" evidence="13">
    <location>
        <begin position="150"/>
        <end position="169"/>
    </location>
</feature>
<dbReference type="GO" id="GO:0005886">
    <property type="term" value="C:plasma membrane"/>
    <property type="evidence" value="ECO:0007669"/>
    <property type="project" value="UniProtKB-SubCell"/>
</dbReference>
<evidence type="ECO:0000313" key="16">
    <source>
        <dbReference type="Proteomes" id="UP000006201"/>
    </source>
</evidence>
<comment type="subcellular location">
    <subcellularLocation>
        <location evidence="2">Cell membrane</location>
        <topology evidence="2">Multi-pass membrane protein</topology>
    </subcellularLocation>
</comment>
<dbReference type="GO" id="GO:0022904">
    <property type="term" value="P:respiratory electron transport chain"/>
    <property type="evidence" value="ECO:0007669"/>
    <property type="project" value="InterPro"/>
</dbReference>